<sequence>MIRTTLPKRQGCHGFSGAVRMVDSLLEEIDLRTARSVSIWAKLGSSPENQGAVGWFAVSPISRLGDLQVDEVAHEARVAEEGDDEPLELATGLRDCGDDDEFAPLACEAACRSVQR</sequence>
<organism evidence="1 2">
    <name type="scientific">Actinoalloteichus fjordicus</name>
    <dbReference type="NCBI Taxonomy" id="1612552"/>
    <lineage>
        <taxon>Bacteria</taxon>
        <taxon>Bacillati</taxon>
        <taxon>Actinomycetota</taxon>
        <taxon>Actinomycetes</taxon>
        <taxon>Pseudonocardiales</taxon>
        <taxon>Pseudonocardiaceae</taxon>
        <taxon>Actinoalloteichus</taxon>
    </lineage>
</organism>
<evidence type="ECO:0000313" key="1">
    <source>
        <dbReference type="EMBL" id="APU16421.1"/>
    </source>
</evidence>
<dbReference type="EMBL" id="CP016076">
    <property type="protein sequence ID" value="APU16421.1"/>
    <property type="molecule type" value="Genomic_DNA"/>
</dbReference>
<protein>
    <submittedName>
        <fullName evidence="1">Uncharacterized protein</fullName>
    </submittedName>
</protein>
<keyword evidence="2" id="KW-1185">Reference proteome</keyword>
<dbReference type="Proteomes" id="UP000185511">
    <property type="component" value="Chromosome"/>
</dbReference>
<proteinExistence type="predicted"/>
<gene>
    <name evidence="1" type="ORF">UA74_22015</name>
</gene>
<reference evidence="2" key="1">
    <citation type="submission" date="2016-06" db="EMBL/GenBank/DDBJ databases">
        <title>Complete genome sequence of Actinoalloteichus fjordicus DSM 46855 (=ADI127-17), type strain of the new species Actinoalloteichus fjordicus.</title>
        <authorList>
            <person name="Ruckert C."/>
            <person name="Nouioui I."/>
            <person name="Willmese J."/>
            <person name="van Wezel G."/>
            <person name="Klenk H.-P."/>
            <person name="Kalinowski J."/>
            <person name="Zotchev S.B."/>
        </authorList>
    </citation>
    <scope>NUCLEOTIDE SEQUENCE [LARGE SCALE GENOMIC DNA]</scope>
    <source>
        <strain evidence="2">ADI127-7</strain>
    </source>
</reference>
<accession>A0AAC9LFH7</accession>
<name>A0AAC9LFH7_9PSEU</name>
<dbReference type="AlphaFoldDB" id="A0AAC9LFH7"/>
<dbReference type="RefSeq" id="WP_157434373.1">
    <property type="nucleotide sequence ID" value="NZ_CP016076.1"/>
</dbReference>
<evidence type="ECO:0000313" key="2">
    <source>
        <dbReference type="Proteomes" id="UP000185511"/>
    </source>
</evidence>
<dbReference type="KEGG" id="acad:UA74_22015"/>